<reference evidence="1" key="1">
    <citation type="submission" date="2023-11" db="EMBL/GenBank/DDBJ databases">
        <authorList>
            <person name="Alioto T."/>
            <person name="Alioto T."/>
            <person name="Gomez Garrido J."/>
        </authorList>
    </citation>
    <scope>NUCLEOTIDE SEQUENCE</scope>
</reference>
<evidence type="ECO:0000313" key="1">
    <source>
        <dbReference type="EMBL" id="CAK4030603.1"/>
    </source>
</evidence>
<accession>A0AAI8Z1A8</accession>
<organism evidence="1 2">
    <name type="scientific">Lecanosticta acicola</name>
    <dbReference type="NCBI Taxonomy" id="111012"/>
    <lineage>
        <taxon>Eukaryota</taxon>
        <taxon>Fungi</taxon>
        <taxon>Dikarya</taxon>
        <taxon>Ascomycota</taxon>
        <taxon>Pezizomycotina</taxon>
        <taxon>Dothideomycetes</taxon>
        <taxon>Dothideomycetidae</taxon>
        <taxon>Mycosphaerellales</taxon>
        <taxon>Mycosphaerellaceae</taxon>
        <taxon>Lecanosticta</taxon>
    </lineage>
</organism>
<sequence>MNAGKDTCKLLNLPYELKEHICLYSFSNPDNEGSTWIKWPKEPALLQASRSTRHETLPLFYQHFPLRVLTYVKCDSFNNIWLTTKKWYHQLPAYKIRHIRLLELRFAFLERYFGEPVEINFFIARSRHGQYTIHHSFGAGWYSDANRKGDPADCEEVLLILRGHLETTLTTLLASPGVEGLTADGIDRLVAIDPDIFP</sequence>
<dbReference type="AlphaFoldDB" id="A0AAI8Z1A8"/>
<name>A0AAI8Z1A8_9PEZI</name>
<comment type="caution">
    <text evidence="1">The sequence shown here is derived from an EMBL/GenBank/DDBJ whole genome shotgun (WGS) entry which is preliminary data.</text>
</comment>
<dbReference type="Proteomes" id="UP001296104">
    <property type="component" value="Unassembled WGS sequence"/>
</dbReference>
<dbReference type="EMBL" id="CAVMBE010000038">
    <property type="protein sequence ID" value="CAK4030603.1"/>
    <property type="molecule type" value="Genomic_DNA"/>
</dbReference>
<proteinExistence type="predicted"/>
<protein>
    <submittedName>
        <fullName evidence="1">Uncharacterized protein</fullName>
    </submittedName>
</protein>
<keyword evidence="2" id="KW-1185">Reference proteome</keyword>
<evidence type="ECO:0000313" key="2">
    <source>
        <dbReference type="Proteomes" id="UP001296104"/>
    </source>
</evidence>
<gene>
    <name evidence="1" type="ORF">LECACI_7A005761</name>
</gene>